<feature type="domain" description="HNH nuclease" evidence="1">
    <location>
        <begin position="39"/>
        <end position="90"/>
    </location>
</feature>
<dbReference type="GO" id="GO:0004519">
    <property type="term" value="F:endonuclease activity"/>
    <property type="evidence" value="ECO:0007669"/>
    <property type="project" value="UniProtKB-KW"/>
</dbReference>
<dbReference type="Pfam" id="PF01844">
    <property type="entry name" value="HNH"/>
    <property type="match status" value="1"/>
</dbReference>
<keyword evidence="3" id="KW-1185">Reference proteome</keyword>
<dbReference type="Proteomes" id="UP000831189">
    <property type="component" value="Chromosome"/>
</dbReference>
<keyword evidence="2" id="KW-0255">Endonuclease</keyword>
<name>A0ABY4KTT7_9PSED</name>
<dbReference type="InterPro" id="IPR003615">
    <property type="entry name" value="HNH_nuc"/>
</dbReference>
<proteinExistence type="predicted"/>
<evidence type="ECO:0000259" key="1">
    <source>
        <dbReference type="SMART" id="SM00507"/>
    </source>
</evidence>
<dbReference type="InterPro" id="IPR002711">
    <property type="entry name" value="HNH"/>
</dbReference>
<keyword evidence="2" id="KW-0540">Nuclease</keyword>
<organism evidence="2 3">
    <name type="scientific">Pseudomonas knackmussii</name>
    <dbReference type="NCBI Taxonomy" id="65741"/>
    <lineage>
        <taxon>Bacteria</taxon>
        <taxon>Pseudomonadati</taxon>
        <taxon>Pseudomonadota</taxon>
        <taxon>Gammaproteobacteria</taxon>
        <taxon>Pseudomonadales</taxon>
        <taxon>Pseudomonadaceae</taxon>
        <taxon>Pseudomonas</taxon>
    </lineage>
</organism>
<keyword evidence="2" id="KW-0378">Hydrolase</keyword>
<dbReference type="SMART" id="SM00507">
    <property type="entry name" value="HNHc"/>
    <property type="match status" value="1"/>
</dbReference>
<dbReference type="Gene3D" id="1.10.30.50">
    <property type="match status" value="1"/>
</dbReference>
<dbReference type="EMBL" id="CP096208">
    <property type="protein sequence ID" value="UPQ83865.1"/>
    <property type="molecule type" value="Genomic_DNA"/>
</dbReference>
<accession>A0ABY4KTT7</accession>
<sequence length="97" mass="10553">MYISALGSNLDAVESVSDDSAAQELPDRLVERSRIIPTGIKLEVWARDEGRCVTCGATDELHFDHILPYSKGGTSLKAANVQLLCARHNLSKSAKIQ</sequence>
<evidence type="ECO:0000313" key="2">
    <source>
        <dbReference type="EMBL" id="UPQ83865.1"/>
    </source>
</evidence>
<gene>
    <name evidence="2" type="ORF">M0M42_05515</name>
</gene>
<protein>
    <submittedName>
        <fullName evidence="2">HNH endonuclease</fullName>
    </submittedName>
</protein>
<reference evidence="2 3" key="1">
    <citation type="submission" date="2022-04" db="EMBL/GenBank/DDBJ databases">
        <title>Pseudomonas knackmussii B09-2.</title>
        <authorList>
            <person name="Deng Y."/>
        </authorList>
    </citation>
    <scope>NUCLEOTIDE SEQUENCE [LARGE SCALE GENOMIC DNA]</scope>
    <source>
        <strain evidence="2 3">B09-2</strain>
    </source>
</reference>
<evidence type="ECO:0000313" key="3">
    <source>
        <dbReference type="Proteomes" id="UP000831189"/>
    </source>
</evidence>